<organism evidence="2 3">
    <name type="scientific">Nonomuraea endophytica</name>
    <dbReference type="NCBI Taxonomy" id="714136"/>
    <lineage>
        <taxon>Bacteria</taxon>
        <taxon>Bacillati</taxon>
        <taxon>Actinomycetota</taxon>
        <taxon>Actinomycetes</taxon>
        <taxon>Streptosporangiales</taxon>
        <taxon>Streptosporangiaceae</taxon>
        <taxon>Nonomuraea</taxon>
    </lineage>
</organism>
<feature type="compositionally biased region" description="Basic residues" evidence="1">
    <location>
        <begin position="163"/>
        <end position="176"/>
    </location>
</feature>
<dbReference type="Proteomes" id="UP000568380">
    <property type="component" value="Unassembled WGS sequence"/>
</dbReference>
<proteinExistence type="predicted"/>
<name>A0A7W8A3F8_9ACTN</name>
<dbReference type="AlphaFoldDB" id="A0A7W8A3F8"/>
<sequence>MNETRPRASRALMIAGVLLGVLLLATAAILSRGALGGASLNAVGWPGSPGHPGDPGQKTARVEATPSSTPRPSRTHPAPATSQPHTRHATPVAGHPPTRTPMPARESRRPTLVAPSPANTGANSPADVTPIGPSAQTTAAPPPATLPPADHHPSATPTPSKTKPTKPKPTKTRTPGKKPGNQPHNR</sequence>
<comment type="caution">
    <text evidence="2">The sequence shown here is derived from an EMBL/GenBank/DDBJ whole genome shotgun (WGS) entry which is preliminary data.</text>
</comment>
<protein>
    <submittedName>
        <fullName evidence="2">Uncharacterized protein</fullName>
    </submittedName>
</protein>
<dbReference type="RefSeq" id="WP_184963972.1">
    <property type="nucleotide sequence ID" value="NZ_JACHIN010000005.1"/>
</dbReference>
<keyword evidence="3" id="KW-1185">Reference proteome</keyword>
<evidence type="ECO:0000256" key="1">
    <source>
        <dbReference type="SAM" id="MobiDB-lite"/>
    </source>
</evidence>
<dbReference type="EMBL" id="JACHIN010000005">
    <property type="protein sequence ID" value="MBB5078886.1"/>
    <property type="molecule type" value="Genomic_DNA"/>
</dbReference>
<gene>
    <name evidence="2" type="ORF">HNR40_004372</name>
</gene>
<reference evidence="2 3" key="1">
    <citation type="submission" date="2020-08" db="EMBL/GenBank/DDBJ databases">
        <title>Genomic Encyclopedia of Type Strains, Phase IV (KMG-IV): sequencing the most valuable type-strain genomes for metagenomic binning, comparative biology and taxonomic classification.</title>
        <authorList>
            <person name="Goeker M."/>
        </authorList>
    </citation>
    <scope>NUCLEOTIDE SEQUENCE [LARGE SCALE GENOMIC DNA]</scope>
    <source>
        <strain evidence="2 3">DSM 45385</strain>
    </source>
</reference>
<evidence type="ECO:0000313" key="2">
    <source>
        <dbReference type="EMBL" id="MBB5078886.1"/>
    </source>
</evidence>
<evidence type="ECO:0000313" key="3">
    <source>
        <dbReference type="Proteomes" id="UP000568380"/>
    </source>
</evidence>
<feature type="compositionally biased region" description="Low complexity" evidence="1">
    <location>
        <begin position="64"/>
        <end position="81"/>
    </location>
</feature>
<accession>A0A7W8A3F8</accession>
<feature type="region of interest" description="Disordered" evidence="1">
    <location>
        <begin position="46"/>
        <end position="186"/>
    </location>
</feature>